<organism evidence="1 2">
    <name type="scientific">Paracoccus cavernae</name>
    <dbReference type="NCBI Taxonomy" id="1571207"/>
    <lineage>
        <taxon>Bacteria</taxon>
        <taxon>Pseudomonadati</taxon>
        <taxon>Pseudomonadota</taxon>
        <taxon>Alphaproteobacteria</taxon>
        <taxon>Rhodobacterales</taxon>
        <taxon>Paracoccaceae</taxon>
        <taxon>Paracoccus</taxon>
    </lineage>
</organism>
<name>A0ABT8D5R2_9RHOB</name>
<proteinExistence type="predicted"/>
<comment type="caution">
    <text evidence="1">The sequence shown here is derived from an EMBL/GenBank/DDBJ whole genome shotgun (WGS) entry which is preliminary data.</text>
</comment>
<keyword evidence="2" id="KW-1185">Reference proteome</keyword>
<dbReference type="EMBL" id="JAUFRC010000001">
    <property type="protein sequence ID" value="MDN3710752.1"/>
    <property type="molecule type" value="Genomic_DNA"/>
</dbReference>
<reference evidence="2" key="1">
    <citation type="journal article" date="2019" name="Int. J. Syst. Evol. Microbiol.">
        <title>The Global Catalogue of Microorganisms (GCM) 10K type strain sequencing project: providing services to taxonomists for standard genome sequencing and annotation.</title>
        <authorList>
            <consortium name="The Broad Institute Genomics Platform"/>
            <consortium name="The Broad Institute Genome Sequencing Center for Infectious Disease"/>
            <person name="Wu L."/>
            <person name="Ma J."/>
        </authorList>
    </citation>
    <scope>NUCLEOTIDE SEQUENCE [LARGE SCALE GENOMIC DNA]</scope>
    <source>
        <strain evidence="2">CECT 8482</strain>
    </source>
</reference>
<evidence type="ECO:0000313" key="2">
    <source>
        <dbReference type="Proteomes" id="UP001243846"/>
    </source>
</evidence>
<evidence type="ECO:0000313" key="1">
    <source>
        <dbReference type="EMBL" id="MDN3710752.1"/>
    </source>
</evidence>
<evidence type="ECO:0008006" key="3">
    <source>
        <dbReference type="Google" id="ProtNLM"/>
    </source>
</evidence>
<accession>A0ABT8D5R2</accession>
<protein>
    <recommendedName>
        <fullName evidence="3">Secreted protein</fullName>
    </recommendedName>
</protein>
<dbReference type="Proteomes" id="UP001243846">
    <property type="component" value="Unassembled WGS sequence"/>
</dbReference>
<sequence>MIGFRDAAIGLFDFVLSCSLAQAQGFIWIVGHPGCPFILPVRTMRFVQRMDGRAVSSVTVPLPSLSKACKALPSKQE</sequence>
<gene>
    <name evidence="1" type="ORF">QWZ10_00925</name>
</gene>